<protein>
    <submittedName>
        <fullName evidence="1">Uncharacterized protein</fullName>
    </submittedName>
</protein>
<dbReference type="AlphaFoldDB" id="A0A382TP30"/>
<organism evidence="1">
    <name type="scientific">marine metagenome</name>
    <dbReference type="NCBI Taxonomy" id="408172"/>
    <lineage>
        <taxon>unclassified sequences</taxon>
        <taxon>metagenomes</taxon>
        <taxon>ecological metagenomes</taxon>
    </lineage>
</organism>
<name>A0A382TP30_9ZZZZ</name>
<accession>A0A382TP30</accession>
<proteinExistence type="predicted"/>
<reference evidence="1" key="1">
    <citation type="submission" date="2018-05" db="EMBL/GenBank/DDBJ databases">
        <authorList>
            <person name="Lanie J.A."/>
            <person name="Ng W.-L."/>
            <person name="Kazmierczak K.M."/>
            <person name="Andrzejewski T.M."/>
            <person name="Davidsen T.M."/>
            <person name="Wayne K.J."/>
            <person name="Tettelin H."/>
            <person name="Glass J.I."/>
            <person name="Rusch D."/>
            <person name="Podicherti R."/>
            <person name="Tsui H.-C.T."/>
            <person name="Winkler M.E."/>
        </authorList>
    </citation>
    <scope>NUCLEOTIDE SEQUENCE</scope>
</reference>
<evidence type="ECO:0000313" key="1">
    <source>
        <dbReference type="EMBL" id="SVD23846.1"/>
    </source>
</evidence>
<dbReference type="EMBL" id="UINC01138105">
    <property type="protein sequence ID" value="SVD23846.1"/>
    <property type="molecule type" value="Genomic_DNA"/>
</dbReference>
<gene>
    <name evidence="1" type="ORF">METZ01_LOCUS376700</name>
</gene>
<sequence>MTLEMDFEELATDLETTRKIISSDKYVSELDKLSPYKNEHELKCQVEYWSKLLLEKLYKAKDSLEELLLDDPYTNAIIGLSKELKDKEPLSVFEAYTLQLTVIANSNATWGRRAFDRECIKLKFPEDYPGKAIIYNQCHNNIRLIYADPNFWKLHHLELDDNALEQRVADYLLNHYGMVFDFPYSVWQQMVIKPIHRN</sequence>
<feature type="non-terminal residue" evidence="1">
    <location>
        <position position="198"/>
    </location>
</feature>